<dbReference type="EMBL" id="GGEC01073080">
    <property type="protein sequence ID" value="MBX53564.1"/>
    <property type="molecule type" value="Transcribed_RNA"/>
</dbReference>
<reference evidence="1" key="1">
    <citation type="submission" date="2018-02" db="EMBL/GenBank/DDBJ databases">
        <title>Rhizophora mucronata_Transcriptome.</title>
        <authorList>
            <person name="Meera S.P."/>
            <person name="Sreeshan A."/>
            <person name="Augustine A."/>
        </authorList>
    </citation>
    <scope>NUCLEOTIDE SEQUENCE</scope>
    <source>
        <tissue evidence="1">Leaf</tissue>
    </source>
</reference>
<organism evidence="1">
    <name type="scientific">Rhizophora mucronata</name>
    <name type="common">Asiatic mangrove</name>
    <dbReference type="NCBI Taxonomy" id="61149"/>
    <lineage>
        <taxon>Eukaryota</taxon>
        <taxon>Viridiplantae</taxon>
        <taxon>Streptophyta</taxon>
        <taxon>Embryophyta</taxon>
        <taxon>Tracheophyta</taxon>
        <taxon>Spermatophyta</taxon>
        <taxon>Magnoliopsida</taxon>
        <taxon>eudicotyledons</taxon>
        <taxon>Gunneridae</taxon>
        <taxon>Pentapetalae</taxon>
        <taxon>rosids</taxon>
        <taxon>fabids</taxon>
        <taxon>Malpighiales</taxon>
        <taxon>Rhizophoraceae</taxon>
        <taxon>Rhizophora</taxon>
    </lineage>
</organism>
<evidence type="ECO:0000313" key="1">
    <source>
        <dbReference type="EMBL" id="MBX53564.1"/>
    </source>
</evidence>
<sequence length="30" mass="3496">MASSSSFSVYTKHFLIKKKTREKVLILICH</sequence>
<proteinExistence type="predicted"/>
<dbReference type="AlphaFoldDB" id="A0A2P2PFP7"/>
<name>A0A2P2PFP7_RHIMU</name>
<protein>
    <submittedName>
        <fullName evidence="1">Uncharacterized protein</fullName>
    </submittedName>
</protein>
<accession>A0A2P2PFP7</accession>